<accession>A0ACB8TU17</accession>
<gene>
    <name evidence="1" type="ORF">BDY19DRAFT_439732</name>
</gene>
<dbReference type="Proteomes" id="UP001055072">
    <property type="component" value="Unassembled WGS sequence"/>
</dbReference>
<dbReference type="EMBL" id="MU274930">
    <property type="protein sequence ID" value="KAI0085535.1"/>
    <property type="molecule type" value="Genomic_DNA"/>
</dbReference>
<protein>
    <submittedName>
        <fullName evidence="1">Uncharacterized protein</fullName>
    </submittedName>
</protein>
<sequence length="187" mass="22164">MQARQAEDEERLKAKIDYIRKRFKPVEFLPYDCHPMLHAVPKLAYYGIAVTTDELLKFATENKLYPNFKDKTDATCRLWALDSAVKLLSVSVKFPLELRMPLNPDFEWNIALYSNYVVEDERLIEEDEETVVNWLLDTLKLPTSRIPVWHYDFFDGNLEMRCSPWTPPSEEIVKRMDAFYKAREHLL</sequence>
<comment type="caution">
    <text evidence="1">The sequence shown here is derived from an EMBL/GenBank/DDBJ whole genome shotgun (WGS) entry which is preliminary data.</text>
</comment>
<reference evidence="1" key="1">
    <citation type="journal article" date="2021" name="Environ. Microbiol.">
        <title>Gene family expansions and transcriptome signatures uncover fungal adaptations to wood decay.</title>
        <authorList>
            <person name="Hage H."/>
            <person name="Miyauchi S."/>
            <person name="Viragh M."/>
            <person name="Drula E."/>
            <person name="Min B."/>
            <person name="Chaduli D."/>
            <person name="Navarro D."/>
            <person name="Favel A."/>
            <person name="Norest M."/>
            <person name="Lesage-Meessen L."/>
            <person name="Balint B."/>
            <person name="Merenyi Z."/>
            <person name="de Eugenio L."/>
            <person name="Morin E."/>
            <person name="Martinez A.T."/>
            <person name="Baldrian P."/>
            <person name="Stursova M."/>
            <person name="Martinez M.J."/>
            <person name="Novotny C."/>
            <person name="Magnuson J.K."/>
            <person name="Spatafora J.W."/>
            <person name="Maurice S."/>
            <person name="Pangilinan J."/>
            <person name="Andreopoulos W."/>
            <person name="LaButti K."/>
            <person name="Hundley H."/>
            <person name="Na H."/>
            <person name="Kuo A."/>
            <person name="Barry K."/>
            <person name="Lipzen A."/>
            <person name="Henrissat B."/>
            <person name="Riley R."/>
            <person name="Ahrendt S."/>
            <person name="Nagy L.G."/>
            <person name="Grigoriev I.V."/>
            <person name="Martin F."/>
            <person name="Rosso M.N."/>
        </authorList>
    </citation>
    <scope>NUCLEOTIDE SEQUENCE</scope>
    <source>
        <strain evidence="1">CBS 384.51</strain>
    </source>
</reference>
<keyword evidence="2" id="KW-1185">Reference proteome</keyword>
<organism evidence="1 2">
    <name type="scientific">Irpex rosettiformis</name>
    <dbReference type="NCBI Taxonomy" id="378272"/>
    <lineage>
        <taxon>Eukaryota</taxon>
        <taxon>Fungi</taxon>
        <taxon>Dikarya</taxon>
        <taxon>Basidiomycota</taxon>
        <taxon>Agaricomycotina</taxon>
        <taxon>Agaricomycetes</taxon>
        <taxon>Polyporales</taxon>
        <taxon>Irpicaceae</taxon>
        <taxon>Irpex</taxon>
    </lineage>
</organism>
<evidence type="ECO:0000313" key="2">
    <source>
        <dbReference type="Proteomes" id="UP001055072"/>
    </source>
</evidence>
<evidence type="ECO:0000313" key="1">
    <source>
        <dbReference type="EMBL" id="KAI0085535.1"/>
    </source>
</evidence>
<name>A0ACB8TU17_9APHY</name>
<proteinExistence type="predicted"/>